<protein>
    <submittedName>
        <fullName evidence="5">AraC family transcriptional regulator</fullName>
    </submittedName>
    <submittedName>
        <fullName evidence="6">Transcriptional regulator, AraC family</fullName>
    </submittedName>
</protein>
<organism evidence="6 7">
    <name type="scientific">Chryseobacterium joostei</name>
    <dbReference type="NCBI Taxonomy" id="112234"/>
    <lineage>
        <taxon>Bacteria</taxon>
        <taxon>Pseudomonadati</taxon>
        <taxon>Bacteroidota</taxon>
        <taxon>Flavobacteriia</taxon>
        <taxon>Flavobacteriales</taxon>
        <taxon>Weeksellaceae</taxon>
        <taxon>Chryseobacterium group</taxon>
        <taxon>Chryseobacterium</taxon>
    </lineage>
</organism>
<dbReference type="GO" id="GO:0003700">
    <property type="term" value="F:DNA-binding transcription factor activity"/>
    <property type="evidence" value="ECO:0007669"/>
    <property type="project" value="InterPro"/>
</dbReference>
<dbReference type="PROSITE" id="PS00041">
    <property type="entry name" value="HTH_ARAC_FAMILY_1"/>
    <property type="match status" value="1"/>
</dbReference>
<dbReference type="SMART" id="SM00342">
    <property type="entry name" value="HTH_ARAC"/>
    <property type="match status" value="1"/>
</dbReference>
<dbReference type="RefSeq" id="WP_076352637.1">
    <property type="nucleotide sequence ID" value="NZ_CP033926.1"/>
</dbReference>
<dbReference type="OrthoDB" id="511992at2"/>
<dbReference type="PANTHER" id="PTHR43280:SF2">
    <property type="entry name" value="HTH-TYPE TRANSCRIPTIONAL REGULATOR EXSA"/>
    <property type="match status" value="1"/>
</dbReference>
<keyword evidence="8" id="KW-1185">Reference proteome</keyword>
<evidence type="ECO:0000256" key="1">
    <source>
        <dbReference type="ARBA" id="ARBA00023015"/>
    </source>
</evidence>
<dbReference type="STRING" id="112234.SAMN05421768_102588"/>
<gene>
    <name evidence="5" type="ORF">EG359_09705</name>
    <name evidence="6" type="ORF">SAMN05421768_102588</name>
</gene>
<dbReference type="GO" id="GO:0043565">
    <property type="term" value="F:sequence-specific DNA binding"/>
    <property type="evidence" value="ECO:0007669"/>
    <property type="project" value="InterPro"/>
</dbReference>
<dbReference type="InterPro" id="IPR018060">
    <property type="entry name" value="HTH_AraC"/>
</dbReference>
<evidence type="ECO:0000256" key="3">
    <source>
        <dbReference type="ARBA" id="ARBA00023163"/>
    </source>
</evidence>
<dbReference type="Proteomes" id="UP000186106">
    <property type="component" value="Unassembled WGS sequence"/>
</dbReference>
<evidence type="ECO:0000256" key="2">
    <source>
        <dbReference type="ARBA" id="ARBA00023125"/>
    </source>
</evidence>
<dbReference type="Gene3D" id="1.10.10.60">
    <property type="entry name" value="Homeodomain-like"/>
    <property type="match status" value="2"/>
</dbReference>
<proteinExistence type="predicted"/>
<accession>A0A1N7I430</accession>
<dbReference type="Proteomes" id="UP000279541">
    <property type="component" value="Chromosome"/>
</dbReference>
<dbReference type="PRINTS" id="PR00032">
    <property type="entry name" value="HTHARAC"/>
</dbReference>
<evidence type="ECO:0000313" key="7">
    <source>
        <dbReference type="Proteomes" id="UP000186106"/>
    </source>
</evidence>
<evidence type="ECO:0000313" key="8">
    <source>
        <dbReference type="Proteomes" id="UP000279541"/>
    </source>
</evidence>
<feature type="domain" description="HTH araC/xylS-type" evidence="4">
    <location>
        <begin position="167"/>
        <end position="264"/>
    </location>
</feature>
<evidence type="ECO:0000313" key="6">
    <source>
        <dbReference type="EMBL" id="SIS31842.1"/>
    </source>
</evidence>
<dbReference type="EMBL" id="FTNZ01000002">
    <property type="protein sequence ID" value="SIS31842.1"/>
    <property type="molecule type" value="Genomic_DNA"/>
</dbReference>
<sequence length="267" mass="31573">MNTLCNGEYFGQTNDIINFEGLTITDTEYTHPYVDWHYHENAYFTFLLQGNMIEGNKKETYECSAGTLLYHHWEDPHYNIKPDIFTRGFHIEISKKWFDQFDFQKNNAEGSFNIQDPSLKLLIYKIFKENQDRDNAFEAAIHQLLLNLFSQFIVQKDKTEKKPLWVGQINEILHESFTEKLSLTELSATLNIHPIHLSRDFQKYFHCNLGEYIRKLKLNKSLELLTKQDSLTDIALECGFADQSHFIRCFKENIGVTPLKYRNLLRK</sequence>
<reference evidence="6 7" key="1">
    <citation type="submission" date="2017-01" db="EMBL/GenBank/DDBJ databases">
        <authorList>
            <person name="Mah S.A."/>
            <person name="Swanson W.J."/>
            <person name="Moy G.W."/>
            <person name="Vacquier V.D."/>
        </authorList>
    </citation>
    <scope>NUCLEOTIDE SEQUENCE [LARGE SCALE GENOMIC DNA]</scope>
    <source>
        <strain evidence="6 7">DSM 16927</strain>
    </source>
</reference>
<dbReference type="SUPFAM" id="SSF46689">
    <property type="entry name" value="Homeodomain-like"/>
    <property type="match status" value="2"/>
</dbReference>
<keyword evidence="2" id="KW-0238">DNA-binding</keyword>
<reference evidence="5 8" key="2">
    <citation type="submission" date="2018-11" db="EMBL/GenBank/DDBJ databases">
        <title>Proposal to divide the Flavobacteriaceae and reorganize its genera based on Amino Acid Identity values calculated from whole genome sequences.</title>
        <authorList>
            <person name="Nicholson A.C."/>
            <person name="Gulvik C.A."/>
            <person name="Whitney A.M."/>
            <person name="Humrighouse B.W."/>
            <person name="Bell M."/>
            <person name="Holmes B."/>
            <person name="Steigerwalt A.G."/>
            <person name="Villarma A."/>
            <person name="Sheth M."/>
            <person name="Batra D."/>
            <person name="Pryor J."/>
            <person name="Bernardet J.-F."/>
            <person name="Hugo C."/>
            <person name="Kampfer P."/>
            <person name="Newman J."/>
            <person name="McQuiston J.R."/>
        </authorList>
    </citation>
    <scope>NUCLEOTIDE SEQUENCE [LARGE SCALE GENOMIC DNA]</scope>
    <source>
        <strain evidence="5 8">DSM 16927</strain>
    </source>
</reference>
<dbReference type="InterPro" id="IPR020449">
    <property type="entry name" value="Tscrpt_reg_AraC-type_HTH"/>
</dbReference>
<evidence type="ECO:0000259" key="4">
    <source>
        <dbReference type="PROSITE" id="PS01124"/>
    </source>
</evidence>
<name>A0A1N7I430_9FLAO</name>
<dbReference type="EMBL" id="CP033926">
    <property type="protein sequence ID" value="AZA99879.1"/>
    <property type="molecule type" value="Genomic_DNA"/>
</dbReference>
<dbReference type="SUPFAM" id="SSF51215">
    <property type="entry name" value="Regulatory protein AraC"/>
    <property type="match status" value="1"/>
</dbReference>
<dbReference type="InterPro" id="IPR018062">
    <property type="entry name" value="HTH_AraC-typ_CS"/>
</dbReference>
<dbReference type="PANTHER" id="PTHR43280">
    <property type="entry name" value="ARAC-FAMILY TRANSCRIPTIONAL REGULATOR"/>
    <property type="match status" value="1"/>
</dbReference>
<dbReference type="Pfam" id="PF12833">
    <property type="entry name" value="HTH_18"/>
    <property type="match status" value="1"/>
</dbReference>
<dbReference type="PROSITE" id="PS01124">
    <property type="entry name" value="HTH_ARAC_FAMILY_2"/>
    <property type="match status" value="1"/>
</dbReference>
<keyword evidence="1" id="KW-0805">Transcription regulation</keyword>
<dbReference type="KEGG" id="cjt:EG359_09705"/>
<dbReference type="InterPro" id="IPR037923">
    <property type="entry name" value="HTH-like"/>
</dbReference>
<dbReference type="AlphaFoldDB" id="A0A1N7I430"/>
<evidence type="ECO:0000313" key="5">
    <source>
        <dbReference type="EMBL" id="AZA99879.1"/>
    </source>
</evidence>
<dbReference type="InterPro" id="IPR009057">
    <property type="entry name" value="Homeodomain-like_sf"/>
</dbReference>
<keyword evidence="3" id="KW-0804">Transcription</keyword>